<feature type="compositionally biased region" description="Polar residues" evidence="1">
    <location>
        <begin position="32"/>
        <end position="43"/>
    </location>
</feature>
<sequence>MRSNIEATRRLFWDGPRHFEPWLDDEDDTRDGTPSPNFHTTPTGGRLGPICDFACNRPTYTEDLQWNRVSDMEPYLPLGHRGP</sequence>
<name>A0A4Y2NR59_ARAVE</name>
<proteinExistence type="predicted"/>
<gene>
    <name evidence="2" type="ORF">AVEN_25751_1</name>
</gene>
<evidence type="ECO:0000256" key="1">
    <source>
        <dbReference type="SAM" id="MobiDB-lite"/>
    </source>
</evidence>
<accession>A0A4Y2NR59</accession>
<dbReference type="Proteomes" id="UP000499080">
    <property type="component" value="Unassembled WGS sequence"/>
</dbReference>
<dbReference type="EMBL" id="BGPR01009758">
    <property type="protein sequence ID" value="GBN42088.1"/>
    <property type="molecule type" value="Genomic_DNA"/>
</dbReference>
<dbReference type="AlphaFoldDB" id="A0A4Y2NR59"/>
<feature type="region of interest" description="Disordered" evidence="1">
    <location>
        <begin position="18"/>
        <end position="47"/>
    </location>
</feature>
<keyword evidence="3" id="KW-1185">Reference proteome</keyword>
<reference evidence="2 3" key="1">
    <citation type="journal article" date="2019" name="Sci. Rep.">
        <title>Orb-weaving spider Araneus ventricosus genome elucidates the spidroin gene catalogue.</title>
        <authorList>
            <person name="Kono N."/>
            <person name="Nakamura H."/>
            <person name="Ohtoshi R."/>
            <person name="Moran D.A.P."/>
            <person name="Shinohara A."/>
            <person name="Yoshida Y."/>
            <person name="Fujiwara M."/>
            <person name="Mori M."/>
            <person name="Tomita M."/>
            <person name="Arakawa K."/>
        </authorList>
    </citation>
    <scope>NUCLEOTIDE SEQUENCE [LARGE SCALE GENOMIC DNA]</scope>
</reference>
<comment type="caution">
    <text evidence="2">The sequence shown here is derived from an EMBL/GenBank/DDBJ whole genome shotgun (WGS) entry which is preliminary data.</text>
</comment>
<evidence type="ECO:0000313" key="3">
    <source>
        <dbReference type="Proteomes" id="UP000499080"/>
    </source>
</evidence>
<protein>
    <submittedName>
        <fullName evidence="2">Uncharacterized protein</fullName>
    </submittedName>
</protein>
<organism evidence="2 3">
    <name type="scientific">Araneus ventricosus</name>
    <name type="common">Orbweaver spider</name>
    <name type="synonym">Epeira ventricosa</name>
    <dbReference type="NCBI Taxonomy" id="182803"/>
    <lineage>
        <taxon>Eukaryota</taxon>
        <taxon>Metazoa</taxon>
        <taxon>Ecdysozoa</taxon>
        <taxon>Arthropoda</taxon>
        <taxon>Chelicerata</taxon>
        <taxon>Arachnida</taxon>
        <taxon>Araneae</taxon>
        <taxon>Araneomorphae</taxon>
        <taxon>Entelegynae</taxon>
        <taxon>Araneoidea</taxon>
        <taxon>Araneidae</taxon>
        <taxon>Araneus</taxon>
    </lineage>
</organism>
<evidence type="ECO:0000313" key="2">
    <source>
        <dbReference type="EMBL" id="GBN42088.1"/>
    </source>
</evidence>